<organism evidence="2 3">
    <name type="scientific">Hungatella hathewayi</name>
    <dbReference type="NCBI Taxonomy" id="154046"/>
    <lineage>
        <taxon>Bacteria</taxon>
        <taxon>Bacillati</taxon>
        <taxon>Bacillota</taxon>
        <taxon>Clostridia</taxon>
        <taxon>Lachnospirales</taxon>
        <taxon>Lachnospiraceae</taxon>
        <taxon>Hungatella</taxon>
    </lineage>
</organism>
<gene>
    <name evidence="2" type="ORF">CE91St55_62030</name>
</gene>
<evidence type="ECO:0000256" key="1">
    <source>
        <dbReference type="SAM" id="MobiDB-lite"/>
    </source>
</evidence>
<proteinExistence type="predicted"/>
<evidence type="ECO:0000313" key="3">
    <source>
        <dbReference type="Proteomes" id="UP001055091"/>
    </source>
</evidence>
<accession>A0AA37NNA8</accession>
<name>A0AA37NNA8_9FIRM</name>
<sequence>MKAKEILNTIGYDIDITIVPAGSQVNDSPSDGPDNPLLIDPAAPATASSVSSAPPEV</sequence>
<dbReference type="AlphaFoldDB" id="A0AA37NNA8"/>
<feature type="region of interest" description="Disordered" evidence="1">
    <location>
        <begin position="21"/>
        <end position="57"/>
    </location>
</feature>
<protein>
    <submittedName>
        <fullName evidence="2">Uncharacterized protein</fullName>
    </submittedName>
</protein>
<feature type="compositionally biased region" description="Low complexity" evidence="1">
    <location>
        <begin position="41"/>
        <end position="57"/>
    </location>
</feature>
<evidence type="ECO:0000313" key="2">
    <source>
        <dbReference type="EMBL" id="GKH04222.1"/>
    </source>
</evidence>
<reference evidence="2" key="1">
    <citation type="submission" date="2022-01" db="EMBL/GenBank/DDBJ databases">
        <title>Novel bile acid biosynthetic pathways are enriched in the microbiome of centenarians.</title>
        <authorList>
            <person name="Sato Y."/>
            <person name="Atarashi K."/>
            <person name="Plichta R.D."/>
            <person name="Arai Y."/>
            <person name="Sasajima S."/>
            <person name="Kearney M.S."/>
            <person name="Suda W."/>
            <person name="Takeshita K."/>
            <person name="Sasaki T."/>
            <person name="Okamoto S."/>
            <person name="Skelly N.A."/>
            <person name="Okamura Y."/>
            <person name="Vlamakis H."/>
            <person name="Li Y."/>
            <person name="Tanoue T."/>
            <person name="Takei H."/>
            <person name="Nittono H."/>
            <person name="Narushima S."/>
            <person name="Irie J."/>
            <person name="Itoh H."/>
            <person name="Moriya K."/>
            <person name="Sugiura Y."/>
            <person name="Suematsu M."/>
            <person name="Moritoki N."/>
            <person name="Shibata S."/>
            <person name="Littman R.D."/>
            <person name="Fischbach A.M."/>
            <person name="Uwamino Y."/>
            <person name="Inoue T."/>
            <person name="Honda A."/>
            <person name="Hattori M."/>
            <person name="Murai T."/>
            <person name="Xavier J.R."/>
            <person name="Hirose N."/>
            <person name="Honda K."/>
        </authorList>
    </citation>
    <scope>NUCLEOTIDE SEQUENCE</scope>
    <source>
        <strain evidence="2">CE91-St55</strain>
    </source>
</reference>
<comment type="caution">
    <text evidence="2">The sequence shown here is derived from an EMBL/GenBank/DDBJ whole genome shotgun (WGS) entry which is preliminary data.</text>
</comment>
<dbReference type="EMBL" id="BQNJ01000002">
    <property type="protein sequence ID" value="GKH04222.1"/>
    <property type="molecule type" value="Genomic_DNA"/>
</dbReference>
<dbReference type="Proteomes" id="UP001055091">
    <property type="component" value="Unassembled WGS sequence"/>
</dbReference>